<dbReference type="RefSeq" id="WP_135282010.1">
    <property type="nucleotide sequence ID" value="NZ_SRIO01000010.1"/>
</dbReference>
<gene>
    <name evidence="8" type="ORF">E4680_08660</name>
</gene>
<keyword evidence="4 6" id="KW-1133">Transmembrane helix</keyword>
<evidence type="ECO:0000256" key="1">
    <source>
        <dbReference type="ARBA" id="ARBA00004141"/>
    </source>
</evidence>
<dbReference type="GO" id="GO:0016020">
    <property type="term" value="C:membrane"/>
    <property type="evidence" value="ECO:0007669"/>
    <property type="project" value="UniProtKB-SubCell"/>
</dbReference>
<evidence type="ECO:0000256" key="6">
    <source>
        <dbReference type="SAM" id="Phobius"/>
    </source>
</evidence>
<dbReference type="InterPro" id="IPR033580">
    <property type="entry name" value="Nurim-like"/>
</dbReference>
<keyword evidence="9" id="KW-1185">Reference proteome</keyword>
<dbReference type="PANTHER" id="PTHR31040">
    <property type="entry name" value="NURIM"/>
    <property type="match status" value="1"/>
</dbReference>
<dbReference type="OrthoDB" id="9789029at2"/>
<evidence type="ECO:0000256" key="3">
    <source>
        <dbReference type="ARBA" id="ARBA00022692"/>
    </source>
</evidence>
<dbReference type="AlphaFoldDB" id="A0A4Z0F7L1"/>
<keyword evidence="8" id="KW-0489">Methyltransferase</keyword>
<proteinExistence type="inferred from homology"/>
<protein>
    <submittedName>
        <fullName evidence="8">Isoprenylcysteine carboxylmethyltransferase family protein</fullName>
    </submittedName>
</protein>
<dbReference type="GO" id="GO:0008168">
    <property type="term" value="F:methyltransferase activity"/>
    <property type="evidence" value="ECO:0007669"/>
    <property type="project" value="UniProtKB-KW"/>
</dbReference>
<keyword evidence="3 6" id="KW-0812">Transmembrane</keyword>
<evidence type="ECO:0000256" key="4">
    <source>
        <dbReference type="ARBA" id="ARBA00022989"/>
    </source>
</evidence>
<comment type="subcellular location">
    <subcellularLocation>
        <location evidence="1">Membrane</location>
        <topology evidence="1">Multi-pass membrane protein</topology>
    </subcellularLocation>
</comment>
<name>A0A4Z0F7L1_9GAMM</name>
<reference evidence="8 9" key="1">
    <citation type="journal article" date="2019" name="ISME J.">
        <title>Candidatus Macondimonas diazotrophica, a novel gammaproteobacterial genus dominating crude-oil-contaminated coastal sediments.</title>
        <authorList>
            <person name="Karthikeyan S."/>
            <person name="Konstantinidis K."/>
        </authorList>
    </citation>
    <scope>NUCLEOTIDE SEQUENCE [LARGE SCALE GENOMIC DNA]</scope>
    <source>
        <strain evidence="8 9">KTK01</strain>
    </source>
</reference>
<organism evidence="8 9">
    <name type="scientific">Candidatus Macondimonas diazotrophica</name>
    <dbReference type="NCBI Taxonomy" id="2305248"/>
    <lineage>
        <taxon>Bacteria</taxon>
        <taxon>Pseudomonadati</taxon>
        <taxon>Pseudomonadota</taxon>
        <taxon>Gammaproteobacteria</taxon>
        <taxon>Chromatiales</taxon>
        <taxon>Ectothiorhodospiraceae</taxon>
        <taxon>Candidatus Macondimonas</taxon>
    </lineage>
</organism>
<evidence type="ECO:0000313" key="9">
    <source>
        <dbReference type="Proteomes" id="UP000297890"/>
    </source>
</evidence>
<dbReference type="GO" id="GO:0032259">
    <property type="term" value="P:methylation"/>
    <property type="evidence" value="ECO:0007669"/>
    <property type="project" value="UniProtKB-KW"/>
</dbReference>
<comment type="caution">
    <text evidence="8">The sequence shown here is derived from an EMBL/GenBank/DDBJ whole genome shotgun (WGS) entry which is preliminary data.</text>
</comment>
<feature type="transmembrane region" description="Helical" evidence="6">
    <location>
        <begin position="46"/>
        <end position="67"/>
    </location>
</feature>
<evidence type="ECO:0000256" key="5">
    <source>
        <dbReference type="ARBA" id="ARBA00023136"/>
    </source>
</evidence>
<evidence type="ECO:0000313" key="8">
    <source>
        <dbReference type="EMBL" id="TFZ82304.1"/>
    </source>
</evidence>
<dbReference type="PANTHER" id="PTHR31040:SF1">
    <property type="entry name" value="NURIM"/>
    <property type="match status" value="1"/>
</dbReference>
<evidence type="ECO:0000256" key="2">
    <source>
        <dbReference type="ARBA" id="ARBA00010631"/>
    </source>
</evidence>
<dbReference type="EMBL" id="SRIO01000010">
    <property type="protein sequence ID" value="TFZ82304.1"/>
    <property type="molecule type" value="Genomic_DNA"/>
</dbReference>
<keyword evidence="5 6" id="KW-0472">Membrane</keyword>
<dbReference type="Pfam" id="PF07298">
    <property type="entry name" value="NnrU"/>
    <property type="match status" value="1"/>
</dbReference>
<feature type="transmembrane region" description="Helical" evidence="6">
    <location>
        <begin position="88"/>
        <end position="107"/>
    </location>
</feature>
<dbReference type="Gene3D" id="1.20.120.1630">
    <property type="match status" value="1"/>
</dbReference>
<comment type="similarity">
    <text evidence="2">Belongs to the nurim family.</text>
</comment>
<dbReference type="InterPro" id="IPR009915">
    <property type="entry name" value="NnrU_dom"/>
</dbReference>
<feature type="transmembrane region" description="Helical" evidence="6">
    <location>
        <begin position="119"/>
        <end position="140"/>
    </location>
</feature>
<accession>A0A4Z0F7L1</accession>
<feature type="domain" description="NnrU" evidence="7">
    <location>
        <begin position="56"/>
        <end position="212"/>
    </location>
</feature>
<sequence length="250" mass="28517">MSSRRALPLAIAAYLFSLSSLGALIVFLHDLWLPWTAGTGELRGGWGQTVAINTGLIALFGLQHSIMVRPGFKRRWTRIVPEHLERSAYVVASGVAIFVLMGFWQPMPGVIWHVTWQPFVTLCLILLALGGIIAVWSTFLTDHFELFGLRQAYIHDQGLPYTPVPFKMGLLYRYVRHPMMLGMLLLFWVTPYMTIGHLFLAGGLTLYILIGLYYEERDLVRNLGSDYARYRDSTPLLFPRLKRSRPIPQH</sequence>
<dbReference type="Proteomes" id="UP000297890">
    <property type="component" value="Unassembled WGS sequence"/>
</dbReference>
<keyword evidence="8" id="KW-0808">Transferase</keyword>
<evidence type="ECO:0000259" key="7">
    <source>
        <dbReference type="Pfam" id="PF07298"/>
    </source>
</evidence>